<dbReference type="eggNOG" id="ENOG502QSQ6">
    <property type="taxonomic scope" value="Eukaryota"/>
</dbReference>
<sequence length="673" mass="74466">MEALLMDFSQFVEFARTEPGMAGTDPTMEMCQSKQAEIPAAGDFFANGSTGAFPSVSGTDFHGSMGNFQSSGMDDGVYLEPAPMEPAGSCEADPLKDPVISYISDMLMDEDTDERTCMFIDCSGYKSMANELTQIISDSSSSGASESENTNKGAVDSWIHGVLNNDEVVDSDVRVEGRTMSDEEYENTVHKMMNEIQALTAASTPGGEGGGHEGGGHRKVVEEEESVNIVERDALSLQSLLRECSEFLKDAPGKDAVHDHDPWSGDLFATHDQLVAGHVRTPAVLDNDAIETEKAIRQELHGKLIECAQAVAADDVSKAYGIVNGIRDKASPRGSGTERMAFYFAEALVARITGTGTLLYSALSSNKPAFHEMLKAYRLFTRYSPNVRISHYVCNQTILDATVGAGRVHIVDYGILYGFMWPCLIKAFSEREGGPPHLRITGIDFPQPGFKPAERVEESGRKLSEYAKQVGVPFEFHAIATTKWEGVQPSTLFLRHDEVLIVSSHFRLRHLLDESVMVDSPRKLVLSRIRSMKPKVFIQAVVNANYNAPFFISRFREALALYAAFFDAIDTAIPPEYPERLLIEQSILGREILNIVACEGQERVERAETYKQWQSRTVKAGFEQLPLRPDIYAKARTMLGTYHKSFGIGHDGNWLLIGWKETVLHAVCSWRVR</sequence>
<keyword evidence="1" id="KW-0805">Transcription regulation</keyword>
<dbReference type="AlphaFoldDB" id="D8RTQ3"/>
<dbReference type="Pfam" id="PF03514">
    <property type="entry name" value="GRAS"/>
    <property type="match status" value="1"/>
</dbReference>
<dbReference type="Gramene" id="EFJ24551">
    <property type="protein sequence ID" value="EFJ24551"/>
    <property type="gene ID" value="SELMODRAFT_449945"/>
</dbReference>
<evidence type="ECO:0000313" key="4">
    <source>
        <dbReference type="Proteomes" id="UP000001514"/>
    </source>
</evidence>
<gene>
    <name evidence="3" type="ORF">SELMODRAFT_449945</name>
</gene>
<evidence type="ECO:0000256" key="1">
    <source>
        <dbReference type="ARBA" id="ARBA00023015"/>
    </source>
</evidence>
<dbReference type="PROSITE" id="PS50985">
    <property type="entry name" value="GRAS"/>
    <property type="match status" value="1"/>
</dbReference>
<dbReference type="PANTHER" id="PTHR31636">
    <property type="entry name" value="OSJNBA0084A10.13 PROTEIN-RELATED"/>
    <property type="match status" value="1"/>
</dbReference>
<evidence type="ECO:0000256" key="2">
    <source>
        <dbReference type="ARBA" id="ARBA00023163"/>
    </source>
</evidence>
<dbReference type="HOGENOM" id="CLU_011924_2_0_1"/>
<dbReference type="KEGG" id="smo:SELMODRAFT_449945"/>
<proteinExistence type="predicted"/>
<protein>
    <submittedName>
        <fullName evidence="3">GRAS-family protein</fullName>
    </submittedName>
</protein>
<accession>D8RTQ3</accession>
<keyword evidence="4" id="KW-1185">Reference proteome</keyword>
<dbReference type="FunCoup" id="D8RTQ3">
    <property type="interactions" value="1858"/>
</dbReference>
<dbReference type="InParanoid" id="D8RTQ3"/>
<organism evidence="4">
    <name type="scientific">Selaginella moellendorffii</name>
    <name type="common">Spikemoss</name>
    <dbReference type="NCBI Taxonomy" id="88036"/>
    <lineage>
        <taxon>Eukaryota</taxon>
        <taxon>Viridiplantae</taxon>
        <taxon>Streptophyta</taxon>
        <taxon>Embryophyta</taxon>
        <taxon>Tracheophyta</taxon>
        <taxon>Lycopodiopsida</taxon>
        <taxon>Selaginellales</taxon>
        <taxon>Selaginellaceae</taxon>
        <taxon>Selaginella</taxon>
    </lineage>
</organism>
<name>D8RTQ3_SELML</name>
<evidence type="ECO:0000313" key="3">
    <source>
        <dbReference type="EMBL" id="EFJ24551.1"/>
    </source>
</evidence>
<keyword evidence="2" id="KW-0804">Transcription</keyword>
<dbReference type="GO" id="GO:0005634">
    <property type="term" value="C:nucleus"/>
    <property type="evidence" value="ECO:0000318"/>
    <property type="project" value="GO_Central"/>
</dbReference>
<dbReference type="OMA" id="SKHERTE"/>
<dbReference type="EMBL" id="GL377589">
    <property type="protein sequence ID" value="EFJ24551.1"/>
    <property type="molecule type" value="Genomic_DNA"/>
</dbReference>
<dbReference type="GO" id="GO:0006355">
    <property type="term" value="P:regulation of DNA-templated transcription"/>
    <property type="evidence" value="ECO:0000318"/>
    <property type="project" value="GO_Central"/>
</dbReference>
<dbReference type="Proteomes" id="UP000001514">
    <property type="component" value="Unassembled WGS sequence"/>
</dbReference>
<dbReference type="InterPro" id="IPR005202">
    <property type="entry name" value="TF_GRAS"/>
</dbReference>
<dbReference type="GO" id="GO:0043565">
    <property type="term" value="F:sequence-specific DNA binding"/>
    <property type="evidence" value="ECO:0000318"/>
    <property type="project" value="GO_Central"/>
</dbReference>
<reference evidence="3 4" key="1">
    <citation type="journal article" date="2011" name="Science">
        <title>The Selaginella genome identifies genetic changes associated with the evolution of vascular plants.</title>
        <authorList>
            <person name="Banks J.A."/>
            <person name="Nishiyama T."/>
            <person name="Hasebe M."/>
            <person name="Bowman J.L."/>
            <person name="Gribskov M."/>
            <person name="dePamphilis C."/>
            <person name="Albert V.A."/>
            <person name="Aono N."/>
            <person name="Aoyama T."/>
            <person name="Ambrose B.A."/>
            <person name="Ashton N.W."/>
            <person name="Axtell M.J."/>
            <person name="Barker E."/>
            <person name="Barker M.S."/>
            <person name="Bennetzen J.L."/>
            <person name="Bonawitz N.D."/>
            <person name="Chapple C."/>
            <person name="Cheng C."/>
            <person name="Correa L.G."/>
            <person name="Dacre M."/>
            <person name="DeBarry J."/>
            <person name="Dreyer I."/>
            <person name="Elias M."/>
            <person name="Engstrom E.M."/>
            <person name="Estelle M."/>
            <person name="Feng L."/>
            <person name="Finet C."/>
            <person name="Floyd S.K."/>
            <person name="Frommer W.B."/>
            <person name="Fujita T."/>
            <person name="Gramzow L."/>
            <person name="Gutensohn M."/>
            <person name="Harholt J."/>
            <person name="Hattori M."/>
            <person name="Heyl A."/>
            <person name="Hirai T."/>
            <person name="Hiwatashi Y."/>
            <person name="Ishikawa M."/>
            <person name="Iwata M."/>
            <person name="Karol K.G."/>
            <person name="Koehler B."/>
            <person name="Kolukisaoglu U."/>
            <person name="Kubo M."/>
            <person name="Kurata T."/>
            <person name="Lalonde S."/>
            <person name="Li K."/>
            <person name="Li Y."/>
            <person name="Litt A."/>
            <person name="Lyons E."/>
            <person name="Manning G."/>
            <person name="Maruyama T."/>
            <person name="Michael T.P."/>
            <person name="Mikami K."/>
            <person name="Miyazaki S."/>
            <person name="Morinaga S."/>
            <person name="Murata T."/>
            <person name="Mueller-Roeber B."/>
            <person name="Nelson D.R."/>
            <person name="Obara M."/>
            <person name="Oguri Y."/>
            <person name="Olmstead R.G."/>
            <person name="Onodera N."/>
            <person name="Petersen B.L."/>
            <person name="Pils B."/>
            <person name="Prigge M."/>
            <person name="Rensing S.A."/>
            <person name="Riano-Pachon D.M."/>
            <person name="Roberts A.W."/>
            <person name="Sato Y."/>
            <person name="Scheller H.V."/>
            <person name="Schulz B."/>
            <person name="Schulz C."/>
            <person name="Shakirov E.V."/>
            <person name="Shibagaki N."/>
            <person name="Shinohara N."/>
            <person name="Shippen D.E."/>
            <person name="Soerensen I."/>
            <person name="Sotooka R."/>
            <person name="Sugimoto N."/>
            <person name="Sugita M."/>
            <person name="Sumikawa N."/>
            <person name="Tanurdzic M."/>
            <person name="Theissen G."/>
            <person name="Ulvskov P."/>
            <person name="Wakazuki S."/>
            <person name="Weng J.K."/>
            <person name="Willats W.W."/>
            <person name="Wipf D."/>
            <person name="Wolf P.G."/>
            <person name="Yang L."/>
            <person name="Zimmer A.D."/>
            <person name="Zhu Q."/>
            <person name="Mitros T."/>
            <person name="Hellsten U."/>
            <person name="Loque D."/>
            <person name="Otillar R."/>
            <person name="Salamov A."/>
            <person name="Schmutz J."/>
            <person name="Shapiro H."/>
            <person name="Lindquist E."/>
            <person name="Lucas S."/>
            <person name="Rokhsar D."/>
            <person name="Grigoriev I.V."/>
        </authorList>
    </citation>
    <scope>NUCLEOTIDE SEQUENCE [LARGE SCALE GENOMIC DNA]</scope>
</reference>
<dbReference type="GO" id="GO:0003700">
    <property type="term" value="F:DNA-binding transcription factor activity"/>
    <property type="evidence" value="ECO:0000318"/>
    <property type="project" value="GO_Central"/>
</dbReference>
<dbReference type="OrthoDB" id="47276at2759"/>